<feature type="domain" description="Glycosyltransferase RgtA/B/C/D-like" evidence="9">
    <location>
        <begin position="29"/>
        <end position="190"/>
    </location>
</feature>
<dbReference type="AlphaFoldDB" id="M4VBW8"/>
<dbReference type="GO" id="GO:0016763">
    <property type="term" value="F:pentosyltransferase activity"/>
    <property type="evidence" value="ECO:0007669"/>
    <property type="project" value="TreeGrafter"/>
</dbReference>
<dbReference type="Pfam" id="PF13231">
    <property type="entry name" value="PMT_2"/>
    <property type="match status" value="1"/>
</dbReference>
<name>M4VBW8_9BACT</name>
<dbReference type="PANTHER" id="PTHR33908:SF11">
    <property type="entry name" value="MEMBRANE PROTEIN"/>
    <property type="match status" value="1"/>
</dbReference>
<proteinExistence type="predicted"/>
<keyword evidence="2" id="KW-1003">Cell membrane</keyword>
<dbReference type="HOGENOM" id="CLU_016165_1_0_7"/>
<evidence type="ECO:0000256" key="6">
    <source>
        <dbReference type="ARBA" id="ARBA00022989"/>
    </source>
</evidence>
<evidence type="ECO:0000256" key="2">
    <source>
        <dbReference type="ARBA" id="ARBA00022475"/>
    </source>
</evidence>
<feature type="transmembrane region" description="Helical" evidence="8">
    <location>
        <begin position="81"/>
        <end position="102"/>
    </location>
</feature>
<feature type="transmembrane region" description="Helical" evidence="8">
    <location>
        <begin position="130"/>
        <end position="159"/>
    </location>
</feature>
<keyword evidence="11" id="KW-1185">Reference proteome</keyword>
<dbReference type="GO" id="GO:0005886">
    <property type="term" value="C:plasma membrane"/>
    <property type="evidence" value="ECO:0007669"/>
    <property type="project" value="UniProtKB-SubCell"/>
</dbReference>
<evidence type="ECO:0000259" key="9">
    <source>
        <dbReference type="Pfam" id="PF13231"/>
    </source>
</evidence>
<keyword evidence="6 8" id="KW-1133">Transmembrane helix</keyword>
<organism evidence="10 11">
    <name type="scientific">Pseudobdellovibrio exovorus JSS</name>
    <dbReference type="NCBI Taxonomy" id="1184267"/>
    <lineage>
        <taxon>Bacteria</taxon>
        <taxon>Pseudomonadati</taxon>
        <taxon>Bdellovibrionota</taxon>
        <taxon>Bdellovibrionia</taxon>
        <taxon>Bdellovibrionales</taxon>
        <taxon>Pseudobdellovibrionaceae</taxon>
        <taxon>Pseudobdellovibrio</taxon>
    </lineage>
</organism>
<dbReference type="eggNOG" id="COG1807">
    <property type="taxonomic scope" value="Bacteria"/>
</dbReference>
<keyword evidence="5 8" id="KW-0812">Transmembrane</keyword>
<accession>M4VBW8</accession>
<feature type="transmembrane region" description="Helical" evidence="8">
    <location>
        <begin position="171"/>
        <end position="192"/>
    </location>
</feature>
<dbReference type="InterPro" id="IPR038731">
    <property type="entry name" value="RgtA/B/C-like"/>
</dbReference>
<keyword evidence="3" id="KW-0328">Glycosyltransferase</keyword>
<evidence type="ECO:0000256" key="3">
    <source>
        <dbReference type="ARBA" id="ARBA00022676"/>
    </source>
</evidence>
<protein>
    <recommendedName>
        <fullName evidence="9">Glycosyltransferase RgtA/B/C/D-like domain-containing protein</fullName>
    </recommendedName>
</protein>
<evidence type="ECO:0000256" key="4">
    <source>
        <dbReference type="ARBA" id="ARBA00022679"/>
    </source>
</evidence>
<keyword evidence="4" id="KW-0808">Transferase</keyword>
<dbReference type="EMBL" id="CP003537">
    <property type="protein sequence ID" value="AGH96733.1"/>
    <property type="molecule type" value="Genomic_DNA"/>
</dbReference>
<comment type="subcellular location">
    <subcellularLocation>
        <location evidence="1">Cell membrane</location>
        <topology evidence="1">Multi-pass membrane protein</topology>
    </subcellularLocation>
</comment>
<sequence>MLIAWITPVVGDEAYYYIWSIHPQLSYFDHPPMVGWWIYLGHLFFPAGHPLSLRVMFILGGFLTSLVWIKILLEEKATYRTILIFLLFAFLNPLLGAGSVLATPDVPLVLFWSLSFWAFLNVLRTKELKWYGLLGLFLGLGFCSKYHIVLFVISGLITLAFGKRYLRLRPLGIIFTLVIGALCSLPVVIWNAQNEWASFVFQINHGFGQDPFTWDWPLAYVGTQILLLNPFVFFTLFKKSQDGTGPIFADRIFTWSQLAFFFSSSLKSVVEANWPISSHLHATRHFAETSSQKLVRYSIVYWIGIYILLAAFFMSPQSAHVRRNLVNSAQIADLLPVVEKYQPLYGPSYQMSSLLTWKTQKLVPKLNELSRHDFYDSLPESKPTARSFYVLKYNNSWWPAQYESYKKIHLESFDKLGIDLYQLSHE</sequence>
<evidence type="ECO:0000313" key="10">
    <source>
        <dbReference type="EMBL" id="AGH96733.1"/>
    </source>
</evidence>
<dbReference type="GO" id="GO:0009103">
    <property type="term" value="P:lipopolysaccharide biosynthetic process"/>
    <property type="evidence" value="ECO:0007669"/>
    <property type="project" value="UniProtKB-ARBA"/>
</dbReference>
<feature type="transmembrane region" description="Helical" evidence="8">
    <location>
        <begin position="218"/>
        <end position="237"/>
    </location>
</feature>
<evidence type="ECO:0000256" key="7">
    <source>
        <dbReference type="ARBA" id="ARBA00023136"/>
    </source>
</evidence>
<keyword evidence="7 8" id="KW-0472">Membrane</keyword>
<gene>
    <name evidence="10" type="ORF">A11Q_2517</name>
</gene>
<evidence type="ECO:0000256" key="5">
    <source>
        <dbReference type="ARBA" id="ARBA00022692"/>
    </source>
</evidence>
<reference evidence="10 11" key="1">
    <citation type="journal article" date="2013" name="ISME J.">
        <title>By their genes ye shall know them: genomic signatures of predatory bacteria.</title>
        <authorList>
            <person name="Pasternak Z."/>
            <person name="Pietrokovski S."/>
            <person name="Rotem O."/>
            <person name="Gophna U."/>
            <person name="Lurie-Weinberger M.N."/>
            <person name="Jurkevitch E."/>
        </authorList>
    </citation>
    <scope>NUCLEOTIDE SEQUENCE [LARGE SCALE GENOMIC DNA]</scope>
    <source>
        <strain evidence="10 11">JSS</strain>
    </source>
</reference>
<dbReference type="KEGG" id="bex:A11Q_2517"/>
<dbReference type="PATRIC" id="fig|1184267.3.peg.2544"/>
<dbReference type="InterPro" id="IPR050297">
    <property type="entry name" value="LipidA_mod_glycosyltrf_83"/>
</dbReference>
<evidence type="ECO:0000256" key="1">
    <source>
        <dbReference type="ARBA" id="ARBA00004651"/>
    </source>
</evidence>
<feature type="transmembrane region" description="Helical" evidence="8">
    <location>
        <begin position="51"/>
        <end position="69"/>
    </location>
</feature>
<dbReference type="STRING" id="1184267.A11Q_2517"/>
<feature type="transmembrane region" description="Helical" evidence="8">
    <location>
        <begin position="294"/>
        <end position="314"/>
    </location>
</feature>
<evidence type="ECO:0000256" key="8">
    <source>
        <dbReference type="SAM" id="Phobius"/>
    </source>
</evidence>
<dbReference type="Proteomes" id="UP000012040">
    <property type="component" value="Chromosome"/>
</dbReference>
<evidence type="ECO:0000313" key="11">
    <source>
        <dbReference type="Proteomes" id="UP000012040"/>
    </source>
</evidence>
<dbReference type="PANTHER" id="PTHR33908">
    <property type="entry name" value="MANNOSYLTRANSFERASE YKCB-RELATED"/>
    <property type="match status" value="1"/>
</dbReference>